<keyword evidence="7" id="KW-0479">Metal-binding</keyword>
<proteinExistence type="predicted"/>
<keyword evidence="6" id="KW-0597">Phosphoprotein</keyword>
<dbReference type="GO" id="GO:0016192">
    <property type="term" value="P:vesicle-mediated transport"/>
    <property type="evidence" value="ECO:0007669"/>
    <property type="project" value="UniProtKB-KW"/>
</dbReference>
<evidence type="ECO:0000256" key="6">
    <source>
        <dbReference type="ARBA" id="ARBA00022553"/>
    </source>
</evidence>
<dbReference type="PANTHER" id="PTHR46395:SF1">
    <property type="entry name" value="ADP-RIBOSYLATION FACTOR GTPASE-ACTIVATING PROTEIN 1"/>
    <property type="match status" value="1"/>
</dbReference>
<evidence type="ECO:0000256" key="8">
    <source>
        <dbReference type="ARBA" id="ARBA00022771"/>
    </source>
</evidence>
<feature type="compositionally biased region" description="Polar residues" evidence="19">
    <location>
        <begin position="126"/>
        <end position="135"/>
    </location>
</feature>
<feature type="domain" description="Arf-GAP" evidence="20">
    <location>
        <begin position="7"/>
        <end position="124"/>
    </location>
</feature>
<evidence type="ECO:0000256" key="10">
    <source>
        <dbReference type="ARBA" id="ARBA00022892"/>
    </source>
</evidence>
<dbReference type="SUPFAM" id="SSF57863">
    <property type="entry name" value="ArfGap/RecO-like zinc finger"/>
    <property type="match status" value="1"/>
</dbReference>
<dbReference type="OrthoDB" id="983479at2759"/>
<evidence type="ECO:0000256" key="17">
    <source>
        <dbReference type="ARBA" id="ARBA00081514"/>
    </source>
</evidence>
<comment type="subcellular location">
    <subcellularLocation>
        <location evidence="1">Cytoplasm</location>
    </subcellularLocation>
    <subcellularLocation>
        <location evidence="2">Golgi apparatus</location>
    </subcellularLocation>
</comment>
<dbReference type="SMART" id="SM00105">
    <property type="entry name" value="ArfGap"/>
    <property type="match status" value="1"/>
</dbReference>
<reference evidence="21" key="2">
    <citation type="submission" date="2025-09" db="UniProtKB">
        <authorList>
            <consortium name="Ensembl"/>
        </authorList>
    </citation>
    <scope>IDENTIFICATION</scope>
</reference>
<sequence>MASPRTRKVLKEIRVQDENNVCFECGAFNPQWVSVTYGIWICLECSGKHRGLGVHLSFVRSVTMDKWKDVELEKMKAGGNAKFREFLECQEVYDPCWSLQEKYNSKAAALFRDKVATLAEGREWSLESSPAQNWTPPQPKTLPSSAHRASGQLQNSTASADKAFEDWLNDDLGSYQGAQENRYVGFGNTVPPPKREDDFLNSAMSSLYSGWSSFATGASRFASAAKEGATKFGSQASQKFWGSKQQPELASELGHSLNESVLKPAQEKVKEGKIFDDVSSGFSELAAKVQGVGSRGWRDVTTFFSGRAEDPLDRAPEGRSCQNSSGDSSHGTTDRNFWEAFGSSDPAGAHRSPSGNSWTCADPSADKRSSDGWDVWGSGPASASSNGGGDIGGGEAWGAGVEARARARAVKEAAPPAAVDDGWDNQDW</sequence>
<dbReference type="CDD" id="cd08830">
    <property type="entry name" value="ArfGap_ArfGap1"/>
    <property type="match status" value="1"/>
</dbReference>
<keyword evidence="4" id="KW-0343">GTPase activation</keyword>
<evidence type="ECO:0000256" key="16">
    <source>
        <dbReference type="ARBA" id="ARBA00077418"/>
    </source>
</evidence>
<evidence type="ECO:0000256" key="13">
    <source>
        <dbReference type="ARBA" id="ARBA00023034"/>
    </source>
</evidence>
<feature type="compositionally biased region" description="Basic and acidic residues" evidence="19">
    <location>
        <begin position="308"/>
        <end position="317"/>
    </location>
</feature>
<dbReference type="InterPro" id="IPR038508">
    <property type="entry name" value="ArfGAP_dom_sf"/>
</dbReference>
<evidence type="ECO:0000256" key="4">
    <source>
        <dbReference type="ARBA" id="ARBA00022468"/>
    </source>
</evidence>
<name>A0A8C6F1U9_MONMO</name>
<gene>
    <name evidence="21" type="primary">ARFGAP1</name>
</gene>
<evidence type="ECO:0000256" key="14">
    <source>
        <dbReference type="ARBA" id="ARBA00058112"/>
    </source>
</evidence>
<dbReference type="CTD" id="55738"/>
<keyword evidence="8 18" id="KW-0863">Zinc-finger</keyword>
<dbReference type="AlphaFoldDB" id="A0A8C6F1U9"/>
<evidence type="ECO:0000256" key="5">
    <source>
        <dbReference type="ARBA" id="ARBA00022490"/>
    </source>
</evidence>
<evidence type="ECO:0000256" key="7">
    <source>
        <dbReference type="ARBA" id="ARBA00022723"/>
    </source>
</evidence>
<dbReference type="InterPro" id="IPR037278">
    <property type="entry name" value="ARFGAP/RecO"/>
</dbReference>
<keyword evidence="5" id="KW-0963">Cytoplasm</keyword>
<keyword evidence="9" id="KW-0862">Zinc</keyword>
<dbReference type="GO" id="GO:0032012">
    <property type="term" value="P:regulation of ARF protein signal transduction"/>
    <property type="evidence" value="ECO:0007669"/>
    <property type="project" value="TreeGrafter"/>
</dbReference>
<dbReference type="GeneID" id="114894558"/>
<feature type="region of interest" description="Disordered" evidence="19">
    <location>
        <begin position="126"/>
        <end position="156"/>
    </location>
</feature>
<evidence type="ECO:0000256" key="15">
    <source>
        <dbReference type="ARBA" id="ARBA00071258"/>
    </source>
</evidence>
<dbReference type="GO" id="GO:0015031">
    <property type="term" value="P:protein transport"/>
    <property type="evidence" value="ECO:0007669"/>
    <property type="project" value="UniProtKB-KW"/>
</dbReference>
<dbReference type="Gene3D" id="1.10.220.150">
    <property type="entry name" value="Arf GTPase activating protein"/>
    <property type="match status" value="1"/>
</dbReference>
<dbReference type="GO" id="GO:0005096">
    <property type="term" value="F:GTPase activator activity"/>
    <property type="evidence" value="ECO:0007669"/>
    <property type="project" value="UniProtKB-KW"/>
</dbReference>
<dbReference type="GO" id="GO:0000139">
    <property type="term" value="C:Golgi membrane"/>
    <property type="evidence" value="ECO:0007669"/>
    <property type="project" value="TreeGrafter"/>
</dbReference>
<evidence type="ECO:0000313" key="21">
    <source>
        <dbReference type="Ensembl" id="ENSMMNP00015003249.1"/>
    </source>
</evidence>
<evidence type="ECO:0000256" key="9">
    <source>
        <dbReference type="ARBA" id="ARBA00022833"/>
    </source>
</evidence>
<dbReference type="Ensembl" id="ENSMMNT00015003587.1">
    <property type="protein sequence ID" value="ENSMMNP00015003249.1"/>
    <property type="gene ID" value="ENSMMNG00015002472.1"/>
</dbReference>
<keyword evidence="3" id="KW-0813">Transport</keyword>
<keyword evidence="22" id="KW-1185">Reference proteome</keyword>
<evidence type="ECO:0000313" key="22">
    <source>
        <dbReference type="Proteomes" id="UP000694561"/>
    </source>
</evidence>
<keyword evidence="13" id="KW-0333">Golgi apparatus</keyword>
<dbReference type="RefSeq" id="XP_029077185.1">
    <property type="nucleotide sequence ID" value="XM_029221352.1"/>
</dbReference>
<reference evidence="21" key="1">
    <citation type="submission" date="2025-08" db="UniProtKB">
        <authorList>
            <consortium name="Ensembl"/>
        </authorList>
    </citation>
    <scope>IDENTIFICATION</scope>
</reference>
<dbReference type="GO" id="GO:0008270">
    <property type="term" value="F:zinc ion binding"/>
    <property type="evidence" value="ECO:0007669"/>
    <property type="project" value="UniProtKB-KW"/>
</dbReference>
<dbReference type="GO" id="GO:0030100">
    <property type="term" value="P:regulation of endocytosis"/>
    <property type="evidence" value="ECO:0007669"/>
    <property type="project" value="TreeGrafter"/>
</dbReference>
<dbReference type="PRINTS" id="PR00405">
    <property type="entry name" value="REVINTRACTNG"/>
</dbReference>
<evidence type="ECO:0000256" key="2">
    <source>
        <dbReference type="ARBA" id="ARBA00004555"/>
    </source>
</evidence>
<keyword evidence="10" id="KW-0931">ER-Golgi transport</keyword>
<feature type="region of interest" description="Disordered" evidence="19">
    <location>
        <begin position="308"/>
        <end position="402"/>
    </location>
</feature>
<keyword evidence="12" id="KW-0007">Acetylation</keyword>
<evidence type="ECO:0000259" key="20">
    <source>
        <dbReference type="PROSITE" id="PS50115"/>
    </source>
</evidence>
<evidence type="ECO:0000256" key="3">
    <source>
        <dbReference type="ARBA" id="ARBA00022448"/>
    </source>
</evidence>
<evidence type="ECO:0000256" key="11">
    <source>
        <dbReference type="ARBA" id="ARBA00022927"/>
    </source>
</evidence>
<dbReference type="GeneTree" id="ENSGT00890000139515"/>
<protein>
    <recommendedName>
        <fullName evidence="15">ADP-ribosylation factor GTPase-activating protein 1</fullName>
    </recommendedName>
    <alternativeName>
        <fullName evidence="17">ADP-ribosylation factor 1 GTPase-activating protein</fullName>
    </alternativeName>
    <alternativeName>
        <fullName evidence="16">ARF1-directed GTPase-activating protein</fullName>
    </alternativeName>
</protein>
<keyword evidence="11" id="KW-0653">Protein transport</keyword>
<evidence type="ECO:0000256" key="1">
    <source>
        <dbReference type="ARBA" id="ARBA00004496"/>
    </source>
</evidence>
<evidence type="ECO:0000256" key="18">
    <source>
        <dbReference type="PROSITE-ProRule" id="PRU00288"/>
    </source>
</evidence>
<feature type="compositionally biased region" description="Polar residues" evidence="19">
    <location>
        <begin position="320"/>
        <end position="331"/>
    </location>
</feature>
<evidence type="ECO:0000256" key="12">
    <source>
        <dbReference type="ARBA" id="ARBA00022990"/>
    </source>
</evidence>
<dbReference type="Pfam" id="PF01412">
    <property type="entry name" value="ArfGap"/>
    <property type="match status" value="1"/>
</dbReference>
<comment type="function">
    <text evidence="14">GTPase-activating protein (GAP) for the ADP ribosylation factor 1 (ARF1). Involved in membrane trafficking and /or vesicle transport. Promotes hydrolysis of the ARF1-bound GTP and thus, is required for the dissociation of coat proteins from Golgi-derived membranes and vesicles, a prerequisite for vesicle's fusion with target compartment. Probably regulates ARF1-mediated transport via its interaction with the KDELR proteins and TMED2. Overexpression induces the redistribution of the entire Golgi complex to the endoplasmic reticulum, as when ARF1 is deactivated. Its activity is stimulated by phosphoinosides and inhibited by phosphatidylcholine.</text>
</comment>
<dbReference type="PROSITE" id="PS50115">
    <property type="entry name" value="ARFGAP"/>
    <property type="match status" value="1"/>
</dbReference>
<dbReference type="PANTHER" id="PTHR46395">
    <property type="entry name" value="ADP-RIBOSYLATION FACTOR GTPASE-ACTIVATING PROTEIN 1"/>
    <property type="match status" value="1"/>
</dbReference>
<organism evidence="21 22">
    <name type="scientific">Monodon monoceros</name>
    <name type="common">Narwhal</name>
    <name type="synonym">Ceratodon monodon</name>
    <dbReference type="NCBI Taxonomy" id="40151"/>
    <lineage>
        <taxon>Eukaryota</taxon>
        <taxon>Metazoa</taxon>
        <taxon>Chordata</taxon>
        <taxon>Craniata</taxon>
        <taxon>Vertebrata</taxon>
        <taxon>Euteleostomi</taxon>
        <taxon>Mammalia</taxon>
        <taxon>Eutheria</taxon>
        <taxon>Laurasiatheria</taxon>
        <taxon>Artiodactyla</taxon>
        <taxon>Whippomorpha</taxon>
        <taxon>Cetacea</taxon>
        <taxon>Odontoceti</taxon>
        <taxon>Monodontidae</taxon>
        <taxon>Monodon</taxon>
    </lineage>
</organism>
<dbReference type="InterPro" id="IPR001164">
    <property type="entry name" value="ArfGAP_dom"/>
</dbReference>
<dbReference type="Proteomes" id="UP000694561">
    <property type="component" value="Unplaced"/>
</dbReference>
<accession>A0A8C6F1U9</accession>
<dbReference type="FunFam" id="1.10.220.150:FF:000008">
    <property type="entry name" value="ADP-ribosylation factor GTPase activating protein 1"/>
    <property type="match status" value="1"/>
</dbReference>
<feature type="compositionally biased region" description="Gly residues" evidence="19">
    <location>
        <begin position="386"/>
        <end position="397"/>
    </location>
</feature>
<evidence type="ECO:0000256" key="19">
    <source>
        <dbReference type="SAM" id="MobiDB-lite"/>
    </source>
</evidence>